<organism evidence="10 11">
    <name type="scientific">Leptobrachium leishanense</name>
    <name type="common">Leishan spiny toad</name>
    <dbReference type="NCBI Taxonomy" id="445787"/>
    <lineage>
        <taxon>Eukaryota</taxon>
        <taxon>Metazoa</taxon>
        <taxon>Chordata</taxon>
        <taxon>Craniata</taxon>
        <taxon>Vertebrata</taxon>
        <taxon>Euteleostomi</taxon>
        <taxon>Amphibia</taxon>
        <taxon>Batrachia</taxon>
        <taxon>Anura</taxon>
        <taxon>Pelobatoidea</taxon>
        <taxon>Megophryidae</taxon>
        <taxon>Leptobrachium</taxon>
    </lineage>
</organism>
<dbReference type="Pfam" id="PF00001">
    <property type="entry name" value="7tm_1"/>
    <property type="match status" value="1"/>
</dbReference>
<feature type="domain" description="G-protein coupled receptors family 1 profile" evidence="9">
    <location>
        <begin position="23"/>
        <end position="272"/>
    </location>
</feature>
<gene>
    <name evidence="10" type="primary">GPR141</name>
</gene>
<dbReference type="InterPro" id="IPR000276">
    <property type="entry name" value="GPCR_Rhodpsn"/>
</dbReference>
<keyword evidence="6" id="KW-0675">Receptor</keyword>
<protein>
    <submittedName>
        <fullName evidence="10">G protein-coupled receptor 141</fullName>
    </submittedName>
</protein>
<keyword evidence="7" id="KW-0807">Transducer</keyword>
<keyword evidence="11" id="KW-1185">Reference proteome</keyword>
<evidence type="ECO:0000256" key="2">
    <source>
        <dbReference type="ARBA" id="ARBA00022692"/>
    </source>
</evidence>
<dbReference type="Ensembl" id="ENSLLET00000022343.1">
    <property type="protein sequence ID" value="ENSLLEP00000021511.1"/>
    <property type="gene ID" value="ENSLLEG00000013627.1"/>
</dbReference>
<dbReference type="PRINTS" id="PR01157">
    <property type="entry name" value="P2YPURNOCPTR"/>
</dbReference>
<dbReference type="GO" id="GO:0008142">
    <property type="term" value="F:oxysterol binding"/>
    <property type="evidence" value="ECO:0007669"/>
    <property type="project" value="InterPro"/>
</dbReference>
<dbReference type="PROSITE" id="PS50262">
    <property type="entry name" value="G_PROTEIN_RECEP_F1_2"/>
    <property type="match status" value="1"/>
</dbReference>
<dbReference type="Gene3D" id="1.20.1070.10">
    <property type="entry name" value="Rhodopsin 7-helix transmembrane proteins"/>
    <property type="match status" value="1"/>
</dbReference>
<dbReference type="OrthoDB" id="9947118at2759"/>
<evidence type="ECO:0000259" key="9">
    <source>
        <dbReference type="PROSITE" id="PS50262"/>
    </source>
</evidence>
<keyword evidence="4" id="KW-0297">G-protein coupled receptor</keyword>
<reference evidence="10" key="1">
    <citation type="submission" date="2025-08" db="UniProtKB">
        <authorList>
            <consortium name="Ensembl"/>
        </authorList>
    </citation>
    <scope>IDENTIFICATION</scope>
</reference>
<feature type="transmembrane region" description="Helical" evidence="8">
    <location>
        <begin position="12"/>
        <end position="33"/>
    </location>
</feature>
<evidence type="ECO:0000256" key="3">
    <source>
        <dbReference type="ARBA" id="ARBA00022989"/>
    </source>
</evidence>
<dbReference type="GO" id="GO:0004930">
    <property type="term" value="F:G protein-coupled receptor activity"/>
    <property type="evidence" value="ECO:0007669"/>
    <property type="project" value="UniProtKB-KW"/>
</dbReference>
<feature type="transmembrane region" description="Helical" evidence="8">
    <location>
        <begin position="120"/>
        <end position="144"/>
    </location>
</feature>
<feature type="transmembrane region" description="Helical" evidence="8">
    <location>
        <begin position="169"/>
        <end position="197"/>
    </location>
</feature>
<evidence type="ECO:0000256" key="7">
    <source>
        <dbReference type="ARBA" id="ARBA00023224"/>
    </source>
</evidence>
<dbReference type="AlphaFoldDB" id="A0A8C5N2Z4"/>
<evidence type="ECO:0000313" key="10">
    <source>
        <dbReference type="Ensembl" id="ENSLLEP00000021511.1"/>
    </source>
</evidence>
<evidence type="ECO:0000256" key="8">
    <source>
        <dbReference type="SAM" id="Phobius"/>
    </source>
</evidence>
<dbReference type="GO" id="GO:0016020">
    <property type="term" value="C:membrane"/>
    <property type="evidence" value="ECO:0007669"/>
    <property type="project" value="UniProtKB-SubCell"/>
</dbReference>
<feature type="transmembrane region" description="Helical" evidence="8">
    <location>
        <begin position="45"/>
        <end position="67"/>
    </location>
</feature>
<dbReference type="PANTHER" id="PTHR24237">
    <property type="entry name" value="G-PROTEIN COUPLED RECEPTOR"/>
    <property type="match status" value="1"/>
</dbReference>
<keyword evidence="5 8" id="KW-0472">Membrane</keyword>
<evidence type="ECO:0000256" key="5">
    <source>
        <dbReference type="ARBA" id="ARBA00023136"/>
    </source>
</evidence>
<evidence type="ECO:0000256" key="1">
    <source>
        <dbReference type="ARBA" id="ARBA00004141"/>
    </source>
</evidence>
<accession>A0A8C5N2Z4</accession>
<feature type="transmembrane region" description="Helical" evidence="8">
    <location>
        <begin position="87"/>
        <end position="108"/>
    </location>
</feature>
<dbReference type="SUPFAM" id="SSF81321">
    <property type="entry name" value="Family A G protein-coupled receptor-like"/>
    <property type="match status" value="1"/>
</dbReference>
<evidence type="ECO:0000256" key="6">
    <source>
        <dbReference type="ARBA" id="ARBA00023170"/>
    </source>
</evidence>
<dbReference type="GeneTree" id="ENSGT01030000234518"/>
<dbReference type="InterPro" id="IPR017452">
    <property type="entry name" value="GPCR_Rhodpsn_7TM"/>
</dbReference>
<feature type="transmembrane region" description="Helical" evidence="8">
    <location>
        <begin position="245"/>
        <end position="267"/>
    </location>
</feature>
<name>A0A8C5N2Z4_9ANUR</name>
<dbReference type="PANTHER" id="PTHR24237:SF35">
    <property type="entry name" value="G-PROTEIN COUPLED RECEPTOR 141-RELATED"/>
    <property type="match status" value="1"/>
</dbReference>
<comment type="subcellular location">
    <subcellularLocation>
        <location evidence="1">Membrane</location>
        <topology evidence="1">Multi-pass membrane protein</topology>
    </subcellularLocation>
</comment>
<sequence length="288" mass="33572">KPKHIAHPILVTIYAVVFLGGVVGIVIMTFLLCRTNTRSVTITAVINLLAIHSVFLLSIPFRIIYYLHNEWEFGFYSCKIVSATIHLHMYLCFVFYVIMLGIRFLGFFQHKDKIEFYRKLHSVVASSAVWIIMLVIIIPMVILYGTNTEDNGKKCFYFQKELNHSFVRIVNYIIIAVMIFVVIFLLTVQIIIIVKVVKNLPGSVLSHQEFWAQLKSLFFILVMIFSFFPYHLFRIYYLFHVDECFYVNEIFLAITALSCLDLLSFALQTYFHKICQTITCPVRCPCKL</sequence>
<evidence type="ECO:0000256" key="4">
    <source>
        <dbReference type="ARBA" id="ARBA00023040"/>
    </source>
</evidence>
<evidence type="ECO:0000313" key="11">
    <source>
        <dbReference type="Proteomes" id="UP000694569"/>
    </source>
</evidence>
<reference evidence="10" key="2">
    <citation type="submission" date="2025-09" db="UniProtKB">
        <authorList>
            <consortium name="Ensembl"/>
        </authorList>
    </citation>
    <scope>IDENTIFICATION</scope>
</reference>
<dbReference type="Proteomes" id="UP000694569">
    <property type="component" value="Unplaced"/>
</dbReference>
<dbReference type="InterPro" id="IPR047160">
    <property type="entry name" value="GP183-like"/>
</dbReference>
<proteinExistence type="predicted"/>
<keyword evidence="2 8" id="KW-0812">Transmembrane</keyword>
<feature type="transmembrane region" description="Helical" evidence="8">
    <location>
        <begin position="217"/>
        <end position="239"/>
    </location>
</feature>
<keyword evidence="3 8" id="KW-1133">Transmembrane helix</keyword>